<gene>
    <name evidence="7" type="primary">gluQ</name>
    <name evidence="10" type="ORF">AX13_01830</name>
</gene>
<keyword evidence="6 7" id="KW-0030">Aminoacyl-tRNA synthetase</keyword>
<dbReference type="InterPro" id="IPR014729">
    <property type="entry name" value="Rossmann-like_a/b/a_fold"/>
</dbReference>
<comment type="similarity">
    <text evidence="7">Belongs to the class-I aminoacyl-tRNA synthetase family. GluQ subfamily.</text>
</comment>
<evidence type="ECO:0000256" key="7">
    <source>
        <dbReference type="HAMAP-Rule" id="MF_01428"/>
    </source>
</evidence>
<keyword evidence="5 7" id="KW-0067">ATP-binding</keyword>
<dbReference type="PANTHER" id="PTHR43311:SF1">
    <property type="entry name" value="GLUTAMYL-Q TRNA(ASP) SYNTHETASE"/>
    <property type="match status" value="1"/>
</dbReference>
<name>A0A014MPL0_9BURK</name>
<dbReference type="InterPro" id="IPR020058">
    <property type="entry name" value="Glu/Gln-tRNA-synth_Ib_cat-dom"/>
</dbReference>
<dbReference type="AlphaFoldDB" id="A0A014MPL0"/>
<protein>
    <recommendedName>
        <fullName evidence="7">Glutamyl-Q tRNA(Asp) synthetase</fullName>
        <shortName evidence="7">Glu-Q-RSs</shortName>
        <ecNumber evidence="7">6.1.1.-</ecNumber>
    </recommendedName>
</protein>
<comment type="cofactor">
    <cofactor evidence="7">
        <name>Zn(2+)</name>
        <dbReference type="ChEBI" id="CHEBI:29105"/>
    </cofactor>
    <text evidence="7">Binds 1 zinc ion per subunit.</text>
</comment>
<keyword evidence="1 7" id="KW-0436">Ligase</keyword>
<dbReference type="NCBIfam" id="NF004314">
    <property type="entry name" value="PRK05710.1-3"/>
    <property type="match status" value="1"/>
</dbReference>
<dbReference type="RefSeq" id="WP_043383508.1">
    <property type="nucleotide sequence ID" value="NZ_JBOK01000010.1"/>
</dbReference>
<dbReference type="GO" id="GO:0005524">
    <property type="term" value="F:ATP binding"/>
    <property type="evidence" value="ECO:0007669"/>
    <property type="project" value="UniProtKB-KW"/>
</dbReference>
<organism evidence="10 11">
    <name type="scientific">Comamonas aquatica DA1877</name>
    <dbReference type="NCBI Taxonomy" id="1457173"/>
    <lineage>
        <taxon>Bacteria</taxon>
        <taxon>Pseudomonadati</taxon>
        <taxon>Pseudomonadota</taxon>
        <taxon>Betaproteobacteria</taxon>
        <taxon>Burkholderiales</taxon>
        <taxon>Comamonadaceae</taxon>
        <taxon>Comamonas</taxon>
    </lineage>
</organism>
<dbReference type="GO" id="GO:0006424">
    <property type="term" value="P:glutamyl-tRNA aminoacylation"/>
    <property type="evidence" value="ECO:0007669"/>
    <property type="project" value="InterPro"/>
</dbReference>
<feature type="binding site" evidence="7">
    <location>
        <begin position="9"/>
        <end position="13"/>
    </location>
    <ligand>
        <name>L-glutamate</name>
        <dbReference type="ChEBI" id="CHEBI:29985"/>
    </ligand>
</feature>
<dbReference type="InterPro" id="IPR022380">
    <property type="entry name" value="Glu-Q_tRNA(Asp)_Synthase"/>
</dbReference>
<feature type="short sequence motif" description="'KMSKS' region" evidence="7">
    <location>
        <begin position="262"/>
        <end position="266"/>
    </location>
</feature>
<evidence type="ECO:0000313" key="10">
    <source>
        <dbReference type="EMBL" id="EXU80094.1"/>
    </source>
</evidence>
<dbReference type="Proteomes" id="UP000020766">
    <property type="component" value="Unassembled WGS sequence"/>
</dbReference>
<feature type="binding site" evidence="7">
    <location>
        <position position="206"/>
    </location>
    <ligand>
        <name>L-glutamate</name>
        <dbReference type="ChEBI" id="CHEBI:29985"/>
    </ligand>
</feature>
<keyword evidence="8" id="KW-0648">Protein biosynthesis</keyword>
<dbReference type="EC" id="6.1.1.-" evidence="7"/>
<feature type="short sequence motif" description="'HIGH' region" evidence="7">
    <location>
        <begin position="12"/>
        <end position="22"/>
    </location>
</feature>
<evidence type="ECO:0000256" key="6">
    <source>
        <dbReference type="ARBA" id="ARBA00023146"/>
    </source>
</evidence>
<dbReference type="EMBL" id="JBOK01000010">
    <property type="protein sequence ID" value="EXU80094.1"/>
    <property type="molecule type" value="Genomic_DNA"/>
</dbReference>
<dbReference type="GO" id="GO:0006400">
    <property type="term" value="P:tRNA modification"/>
    <property type="evidence" value="ECO:0007669"/>
    <property type="project" value="InterPro"/>
</dbReference>
<sequence>MPRTAYRGRFAPSPTGPLHAGSLVAALASWLDARAHHGTWLVRIEDIDPPRCPPGADQTILQQLAQCHLLPDEAPAWQSQRHSHYAQALVQLQQAGLAYACGCTRKDIEAAWQHLGLSHQRHVERPYPGTCRQGLHGKPVRSWRFALDAYVSNWPAAQTWQALSAPFSMIDGGLHWHDRRLGPQQQCPGQVAGDFVLQRADGLYAYQLAVVVDDALQGITHVVRGEDLADNTPRQLLLQHALGLQHPQYLHTPLVRMPDGEKLSKQHGAPAVELHQPLQALNAAAQVLQLPAANPETTVADALAQWVEIWRSTYNAQRD</sequence>
<dbReference type="Pfam" id="PF00749">
    <property type="entry name" value="tRNA-synt_1c"/>
    <property type="match status" value="2"/>
</dbReference>
<dbReference type="STRING" id="225991.MA05_10965"/>
<evidence type="ECO:0000259" key="9">
    <source>
        <dbReference type="Pfam" id="PF00749"/>
    </source>
</evidence>
<dbReference type="PRINTS" id="PR00987">
    <property type="entry name" value="TRNASYNTHGLU"/>
</dbReference>
<dbReference type="PANTHER" id="PTHR43311">
    <property type="entry name" value="GLUTAMATE--TRNA LIGASE"/>
    <property type="match status" value="1"/>
</dbReference>
<feature type="domain" description="Glutamyl/glutaminyl-tRNA synthetase class Ib catalytic" evidence="9">
    <location>
        <begin position="191"/>
        <end position="274"/>
    </location>
</feature>
<feature type="binding site" evidence="7">
    <location>
        <position position="127"/>
    </location>
    <ligand>
        <name>Zn(2+)</name>
        <dbReference type="ChEBI" id="CHEBI:29105"/>
    </ligand>
</feature>
<keyword evidence="11" id="KW-1185">Reference proteome</keyword>
<dbReference type="NCBIfam" id="TIGR03838">
    <property type="entry name" value="queuosine_YadB"/>
    <property type="match status" value="1"/>
</dbReference>
<dbReference type="NCBIfam" id="NF004313">
    <property type="entry name" value="PRK05710.1-2"/>
    <property type="match status" value="1"/>
</dbReference>
<dbReference type="GO" id="GO:0004818">
    <property type="term" value="F:glutamate-tRNA ligase activity"/>
    <property type="evidence" value="ECO:0007669"/>
    <property type="project" value="TreeGrafter"/>
</dbReference>
<feature type="binding site" evidence="7">
    <location>
        <position position="224"/>
    </location>
    <ligand>
        <name>L-glutamate</name>
        <dbReference type="ChEBI" id="CHEBI:29985"/>
    </ligand>
</feature>
<feature type="domain" description="Glutamyl/glutaminyl-tRNA synthetase class Ib catalytic" evidence="9">
    <location>
        <begin position="7"/>
        <end position="114"/>
    </location>
</feature>
<accession>A0A014MPL0</accession>
<evidence type="ECO:0000256" key="3">
    <source>
        <dbReference type="ARBA" id="ARBA00022741"/>
    </source>
</evidence>
<evidence type="ECO:0000256" key="2">
    <source>
        <dbReference type="ARBA" id="ARBA00022723"/>
    </source>
</evidence>
<comment type="function">
    <text evidence="7">Catalyzes the tRNA-independent activation of glutamate in presence of ATP and the subsequent transfer of glutamate onto a tRNA(Asp). Glutamate is transferred on the 2-amino-5-(4,5-dihydroxy-2-cyclopenten-1-yl) moiety of the queuosine in the wobble position of the QUC anticodon.</text>
</comment>
<comment type="caution">
    <text evidence="10">The sequence shown here is derived from an EMBL/GenBank/DDBJ whole genome shotgun (WGS) entry which is preliminary data.</text>
</comment>
<keyword evidence="3 7" id="KW-0547">Nucleotide-binding</keyword>
<evidence type="ECO:0000256" key="1">
    <source>
        <dbReference type="ARBA" id="ARBA00022598"/>
    </source>
</evidence>
<dbReference type="PATRIC" id="fig|1457173.3.peg.2034"/>
<dbReference type="SUPFAM" id="SSF52374">
    <property type="entry name" value="Nucleotidylyl transferase"/>
    <property type="match status" value="1"/>
</dbReference>
<evidence type="ECO:0000256" key="4">
    <source>
        <dbReference type="ARBA" id="ARBA00022833"/>
    </source>
</evidence>
<dbReference type="HAMAP" id="MF_01428">
    <property type="entry name" value="Glu_Q_tRNA_synth"/>
    <property type="match status" value="1"/>
</dbReference>
<feature type="binding site" evidence="7">
    <location>
        <position position="45"/>
    </location>
    <ligand>
        <name>L-glutamate</name>
        <dbReference type="ChEBI" id="CHEBI:29985"/>
    </ligand>
</feature>
<feature type="binding site" evidence="7">
    <location>
        <position position="265"/>
    </location>
    <ligand>
        <name>ATP</name>
        <dbReference type="ChEBI" id="CHEBI:30616"/>
    </ligand>
</feature>
<feature type="binding site" evidence="7">
    <location>
        <position position="101"/>
    </location>
    <ligand>
        <name>Zn(2+)</name>
        <dbReference type="ChEBI" id="CHEBI:29105"/>
    </ligand>
</feature>
<evidence type="ECO:0000256" key="8">
    <source>
        <dbReference type="RuleBase" id="RU363037"/>
    </source>
</evidence>
<keyword evidence="2 7" id="KW-0479">Metal-binding</keyword>
<dbReference type="InterPro" id="IPR000924">
    <property type="entry name" value="Glu/Gln-tRNA-synth"/>
</dbReference>
<dbReference type="Gene3D" id="3.40.50.620">
    <property type="entry name" value="HUPs"/>
    <property type="match status" value="1"/>
</dbReference>
<keyword evidence="4 7" id="KW-0862">Zinc</keyword>
<feature type="binding site" evidence="7">
    <location>
        <position position="131"/>
    </location>
    <ligand>
        <name>Zn(2+)</name>
        <dbReference type="ChEBI" id="CHEBI:29105"/>
    </ligand>
</feature>
<evidence type="ECO:0000256" key="5">
    <source>
        <dbReference type="ARBA" id="ARBA00022840"/>
    </source>
</evidence>
<proteinExistence type="inferred from homology"/>
<dbReference type="GO" id="GO:0008270">
    <property type="term" value="F:zinc ion binding"/>
    <property type="evidence" value="ECO:0007669"/>
    <property type="project" value="UniProtKB-UniRule"/>
</dbReference>
<dbReference type="GO" id="GO:0005829">
    <property type="term" value="C:cytosol"/>
    <property type="evidence" value="ECO:0007669"/>
    <property type="project" value="TreeGrafter"/>
</dbReference>
<evidence type="ECO:0000313" key="11">
    <source>
        <dbReference type="Proteomes" id="UP000020766"/>
    </source>
</evidence>
<feature type="binding site" evidence="7">
    <location>
        <position position="103"/>
    </location>
    <ligand>
        <name>Zn(2+)</name>
        <dbReference type="ChEBI" id="CHEBI:29105"/>
    </ligand>
</feature>
<dbReference type="InterPro" id="IPR049940">
    <property type="entry name" value="GluQ/Sye"/>
</dbReference>
<reference evidence="10 11" key="1">
    <citation type="submission" date="2014-01" db="EMBL/GenBank/DDBJ databases">
        <title>Interspecies Systems Biology Uncovers Metabolites Affecting C. elegans Gene Expression and Life History Traits.</title>
        <authorList>
            <person name="Watson E."/>
            <person name="Macneil L.T."/>
            <person name="Ritter A.D."/>
            <person name="Yilmaz L.S."/>
            <person name="Rosebrock A.P."/>
            <person name="Caudy A.A."/>
            <person name="Walhout A.J."/>
        </authorList>
    </citation>
    <scope>NUCLEOTIDE SEQUENCE [LARGE SCALE GENOMIC DNA]</scope>
    <source>
        <strain evidence="10 11">DA1877</strain>
    </source>
</reference>